<protein>
    <submittedName>
        <fullName evidence="1">Uncharacterized protein</fullName>
    </submittedName>
</protein>
<evidence type="ECO:0000313" key="1">
    <source>
        <dbReference type="EMBL" id="GMN61760.1"/>
    </source>
</evidence>
<dbReference type="EMBL" id="BTGU01000117">
    <property type="protein sequence ID" value="GMN61760.1"/>
    <property type="molecule type" value="Genomic_DNA"/>
</dbReference>
<name>A0AA88J4B9_FICCA</name>
<dbReference type="AlphaFoldDB" id="A0AA88J4B9"/>
<comment type="caution">
    <text evidence="1">The sequence shown here is derived from an EMBL/GenBank/DDBJ whole genome shotgun (WGS) entry which is preliminary data.</text>
</comment>
<organism evidence="1 2">
    <name type="scientific">Ficus carica</name>
    <name type="common">Common fig</name>
    <dbReference type="NCBI Taxonomy" id="3494"/>
    <lineage>
        <taxon>Eukaryota</taxon>
        <taxon>Viridiplantae</taxon>
        <taxon>Streptophyta</taxon>
        <taxon>Embryophyta</taxon>
        <taxon>Tracheophyta</taxon>
        <taxon>Spermatophyta</taxon>
        <taxon>Magnoliopsida</taxon>
        <taxon>eudicotyledons</taxon>
        <taxon>Gunneridae</taxon>
        <taxon>Pentapetalae</taxon>
        <taxon>rosids</taxon>
        <taxon>fabids</taxon>
        <taxon>Rosales</taxon>
        <taxon>Moraceae</taxon>
        <taxon>Ficeae</taxon>
        <taxon>Ficus</taxon>
    </lineage>
</organism>
<sequence>MRINDIKVYRSADMEMVDLADDRPVYTADYYTSAVTRRYLDVLRQEFRIPDDVDLVVPGVDDLPSRPPPGYVALSAEYFQAGLRLPLHPFLRWALTRLNVAPAQLNANAYHVLVGCFILWAAKFAEKLPFGAFQNIYRMKTIPSSKGFYYFQGFKRTFITGCPDSDKQFKHLWFYAGGRWLHEHVAHDKVPPSERVPVSFKRGYVWTRAPHVPELTMAKIDALREISEHEQS</sequence>
<evidence type="ECO:0000313" key="2">
    <source>
        <dbReference type="Proteomes" id="UP001187192"/>
    </source>
</evidence>
<proteinExistence type="predicted"/>
<accession>A0AA88J4B9</accession>
<keyword evidence="2" id="KW-1185">Reference proteome</keyword>
<reference evidence="1" key="1">
    <citation type="submission" date="2023-07" db="EMBL/GenBank/DDBJ databases">
        <title>draft genome sequence of fig (Ficus carica).</title>
        <authorList>
            <person name="Takahashi T."/>
            <person name="Nishimura K."/>
        </authorList>
    </citation>
    <scope>NUCLEOTIDE SEQUENCE</scope>
</reference>
<dbReference type="Proteomes" id="UP001187192">
    <property type="component" value="Unassembled WGS sequence"/>
</dbReference>
<gene>
    <name evidence="1" type="ORF">TIFTF001_030848</name>
</gene>